<evidence type="ECO:0000256" key="1">
    <source>
        <dbReference type="ARBA" id="ARBA00022448"/>
    </source>
</evidence>
<protein>
    <submittedName>
        <fullName evidence="5">ABC transporter ATP-binding protein</fullName>
    </submittedName>
</protein>
<dbReference type="GO" id="GO:0005524">
    <property type="term" value="F:ATP binding"/>
    <property type="evidence" value="ECO:0007669"/>
    <property type="project" value="UniProtKB-KW"/>
</dbReference>
<dbReference type="Pfam" id="PF12399">
    <property type="entry name" value="BCA_ABC_TP_C"/>
    <property type="match status" value="1"/>
</dbReference>
<dbReference type="InterPro" id="IPR051120">
    <property type="entry name" value="ABC_AA/LPS_Transport"/>
</dbReference>
<evidence type="ECO:0000313" key="5">
    <source>
        <dbReference type="EMBL" id="UUP13716.1"/>
    </source>
</evidence>
<keyword evidence="2" id="KW-0547">Nucleotide-binding</keyword>
<dbReference type="InterPro" id="IPR032823">
    <property type="entry name" value="BCA_ABC_TP_C"/>
</dbReference>
<evidence type="ECO:0000259" key="4">
    <source>
        <dbReference type="PROSITE" id="PS50893"/>
    </source>
</evidence>
<dbReference type="Pfam" id="PF00005">
    <property type="entry name" value="ABC_tran"/>
    <property type="match status" value="1"/>
</dbReference>
<dbReference type="PANTHER" id="PTHR45772:SF4">
    <property type="entry name" value="ABC TRANSPORTER ATP-BINDING PROTEIN"/>
    <property type="match status" value="1"/>
</dbReference>
<dbReference type="SMART" id="SM00382">
    <property type="entry name" value="AAA"/>
    <property type="match status" value="1"/>
</dbReference>
<dbReference type="EMBL" id="CP102173">
    <property type="protein sequence ID" value="UUP13716.1"/>
    <property type="molecule type" value="Genomic_DNA"/>
</dbReference>
<accession>A0ABY5M9C4</accession>
<feature type="domain" description="ABC transporter" evidence="4">
    <location>
        <begin position="22"/>
        <end position="268"/>
    </location>
</feature>
<dbReference type="InterPro" id="IPR027417">
    <property type="entry name" value="P-loop_NTPase"/>
</dbReference>
<evidence type="ECO:0000256" key="3">
    <source>
        <dbReference type="ARBA" id="ARBA00022840"/>
    </source>
</evidence>
<proteinExistence type="predicted"/>
<name>A0ABY5M9C4_9ACTN</name>
<evidence type="ECO:0000256" key="2">
    <source>
        <dbReference type="ARBA" id="ARBA00022741"/>
    </source>
</evidence>
<reference evidence="5 6" key="1">
    <citation type="submission" date="2022-08" db="EMBL/GenBank/DDBJ databases">
        <title>novel species in genus Aeromicrobium.</title>
        <authorList>
            <person name="Ye L."/>
        </authorList>
    </citation>
    <scope>NUCLEOTIDE SEQUENCE [LARGE SCALE GENOMIC DNA]</scope>
    <source>
        <strain evidence="6">zg-Y1379</strain>
    </source>
</reference>
<dbReference type="InterPro" id="IPR003439">
    <property type="entry name" value="ABC_transporter-like_ATP-bd"/>
</dbReference>
<gene>
    <name evidence="5" type="ORF">NQV15_17990</name>
</gene>
<organism evidence="5 6">
    <name type="scientific">Aeromicrobium wangtongii</name>
    <dbReference type="NCBI Taxonomy" id="2969247"/>
    <lineage>
        <taxon>Bacteria</taxon>
        <taxon>Bacillati</taxon>
        <taxon>Actinomycetota</taxon>
        <taxon>Actinomycetes</taxon>
        <taxon>Propionibacteriales</taxon>
        <taxon>Nocardioidaceae</taxon>
        <taxon>Aeromicrobium</taxon>
    </lineage>
</organism>
<keyword evidence="1" id="KW-0813">Transport</keyword>
<evidence type="ECO:0000313" key="6">
    <source>
        <dbReference type="Proteomes" id="UP001316184"/>
    </source>
</evidence>
<dbReference type="SUPFAM" id="SSF52540">
    <property type="entry name" value="P-loop containing nucleoside triphosphate hydrolases"/>
    <property type="match status" value="1"/>
</dbReference>
<sequence>MNLETHITPGRFGGAAGTGAHLLVEGVTVRFGGLTALSEVGFEVPEGQIVGVIGPNGAGKTTLFNVVCGFTTPQDGRLSLDGAPFRPRPHRLTRHGISRSLQGLGLFEGLDVLDNIMTGAGVHARSGFWSGLLALPRADRDDRALRDRAEALADELGLGDHLHAFPSTLPYAVAKRVALARTLVSDPRLVLLDEPAGGLSHDDVQQLAELITSLPGRGCSVMLVEHHVDLVMSVCDSLVVLDFGKVIATGTPAQVRDDPAVAEAYLGAEVPSS</sequence>
<dbReference type="Proteomes" id="UP001316184">
    <property type="component" value="Chromosome"/>
</dbReference>
<dbReference type="RefSeq" id="WP_232402435.1">
    <property type="nucleotide sequence ID" value="NZ_CP102173.1"/>
</dbReference>
<dbReference type="Gene3D" id="3.40.50.300">
    <property type="entry name" value="P-loop containing nucleotide triphosphate hydrolases"/>
    <property type="match status" value="1"/>
</dbReference>
<dbReference type="PROSITE" id="PS50893">
    <property type="entry name" value="ABC_TRANSPORTER_2"/>
    <property type="match status" value="1"/>
</dbReference>
<dbReference type="InterPro" id="IPR003593">
    <property type="entry name" value="AAA+_ATPase"/>
</dbReference>
<keyword evidence="6" id="KW-1185">Reference proteome</keyword>
<dbReference type="PANTHER" id="PTHR45772">
    <property type="entry name" value="CONSERVED COMPONENT OF ABC TRANSPORTER FOR NATURAL AMINO ACIDS-RELATED"/>
    <property type="match status" value="1"/>
</dbReference>
<dbReference type="CDD" id="cd03219">
    <property type="entry name" value="ABC_Mj1267_LivG_branched"/>
    <property type="match status" value="1"/>
</dbReference>
<keyword evidence="3 5" id="KW-0067">ATP-binding</keyword>